<evidence type="ECO:0000313" key="3">
    <source>
        <dbReference type="Proteomes" id="UP000714275"/>
    </source>
</evidence>
<protein>
    <submittedName>
        <fullName evidence="2">Uncharacterized protein</fullName>
    </submittedName>
</protein>
<comment type="caution">
    <text evidence="2">The sequence shown here is derived from an EMBL/GenBank/DDBJ whole genome shotgun (WGS) entry which is preliminary data.</text>
</comment>
<sequence length="257" mass="28223">MKSSLSQNNNTCGSVEATPTFKTLRLLSGRYLHMLWSGSAATHEDQMNEDDTAAAEAGAAFQRSRSPVSAALATLAKHCPPQLGRKTKKKRQYSSLEQENSPKLAGKRRQPIGWGGPRQEEVLLSWLTHALVPSDVQPSDMPFDVHAQDKKIEDPCDSEAGDPSPKSVSHVLVTQPKTTRRISLASMPEERWSFWITRPLCTTRASETSAQGDLQPATSPPDHSRTAPIPAVRFSSAYASCFANPQRQPSAIHWKLP</sequence>
<dbReference type="Proteomes" id="UP000714275">
    <property type="component" value="Unassembled WGS sequence"/>
</dbReference>
<organism evidence="2 3">
    <name type="scientific">Suillus placidus</name>
    <dbReference type="NCBI Taxonomy" id="48579"/>
    <lineage>
        <taxon>Eukaryota</taxon>
        <taxon>Fungi</taxon>
        <taxon>Dikarya</taxon>
        <taxon>Basidiomycota</taxon>
        <taxon>Agaricomycotina</taxon>
        <taxon>Agaricomycetes</taxon>
        <taxon>Agaricomycetidae</taxon>
        <taxon>Boletales</taxon>
        <taxon>Suillineae</taxon>
        <taxon>Suillaceae</taxon>
        <taxon>Suillus</taxon>
    </lineage>
</organism>
<dbReference type="EMBL" id="JABBWD010000013">
    <property type="protein sequence ID" value="KAG1779203.1"/>
    <property type="molecule type" value="Genomic_DNA"/>
</dbReference>
<reference evidence="2" key="1">
    <citation type="journal article" date="2020" name="New Phytol.">
        <title>Comparative genomics reveals dynamic genome evolution in host specialist ectomycorrhizal fungi.</title>
        <authorList>
            <person name="Lofgren L.A."/>
            <person name="Nguyen N.H."/>
            <person name="Vilgalys R."/>
            <person name="Ruytinx J."/>
            <person name="Liao H.L."/>
            <person name="Branco S."/>
            <person name="Kuo A."/>
            <person name="LaButti K."/>
            <person name="Lipzen A."/>
            <person name="Andreopoulos W."/>
            <person name="Pangilinan J."/>
            <person name="Riley R."/>
            <person name="Hundley H."/>
            <person name="Na H."/>
            <person name="Barry K."/>
            <person name="Grigoriev I.V."/>
            <person name="Stajich J.E."/>
            <person name="Kennedy P.G."/>
        </authorList>
    </citation>
    <scope>NUCLEOTIDE SEQUENCE</scope>
    <source>
        <strain evidence="2">DOB743</strain>
    </source>
</reference>
<keyword evidence="3" id="KW-1185">Reference proteome</keyword>
<gene>
    <name evidence="2" type="ORF">EV702DRAFT_1195700</name>
</gene>
<accession>A0A9P6ZZE5</accession>
<name>A0A9P6ZZE5_9AGAM</name>
<evidence type="ECO:0000313" key="2">
    <source>
        <dbReference type="EMBL" id="KAG1779203.1"/>
    </source>
</evidence>
<feature type="region of interest" description="Disordered" evidence="1">
    <location>
        <begin position="79"/>
        <end position="115"/>
    </location>
</feature>
<proteinExistence type="predicted"/>
<feature type="region of interest" description="Disordered" evidence="1">
    <location>
        <begin position="206"/>
        <end position="228"/>
    </location>
</feature>
<dbReference type="AlphaFoldDB" id="A0A9P6ZZE5"/>
<dbReference type="OrthoDB" id="2676460at2759"/>
<evidence type="ECO:0000256" key="1">
    <source>
        <dbReference type="SAM" id="MobiDB-lite"/>
    </source>
</evidence>